<dbReference type="InterPro" id="IPR012340">
    <property type="entry name" value="NA-bd_OB-fold"/>
</dbReference>
<keyword evidence="6" id="KW-0694">RNA-binding</keyword>
<dbReference type="InterPro" id="IPR041703">
    <property type="entry name" value="Rho_factor_ATP-bd"/>
</dbReference>
<dbReference type="AlphaFoldDB" id="A0A381PEC1"/>
<dbReference type="NCBIfam" id="NF006886">
    <property type="entry name" value="PRK09376.1"/>
    <property type="match status" value="1"/>
</dbReference>
<dbReference type="CDD" id="cd01128">
    <property type="entry name" value="rho_factor_C"/>
    <property type="match status" value="1"/>
</dbReference>
<keyword evidence="4" id="KW-0347">Helicase</keyword>
<evidence type="ECO:0000256" key="3">
    <source>
        <dbReference type="ARBA" id="ARBA00022801"/>
    </source>
</evidence>
<evidence type="ECO:0000256" key="8">
    <source>
        <dbReference type="ARBA" id="ARBA00023163"/>
    </source>
</evidence>
<dbReference type="Gene3D" id="3.40.50.300">
    <property type="entry name" value="P-loop containing nucleotide triphosphate hydrolases"/>
    <property type="match status" value="1"/>
</dbReference>
<dbReference type="SUPFAM" id="SSF52540">
    <property type="entry name" value="P-loop containing nucleoside triphosphate hydrolases"/>
    <property type="match status" value="1"/>
</dbReference>
<feature type="compositionally biased region" description="Basic and acidic residues" evidence="9">
    <location>
        <begin position="8"/>
        <end position="19"/>
    </location>
</feature>
<dbReference type="GO" id="GO:0016787">
    <property type="term" value="F:hydrolase activity"/>
    <property type="evidence" value="ECO:0007669"/>
    <property type="project" value="UniProtKB-KW"/>
</dbReference>
<dbReference type="GO" id="GO:0005524">
    <property type="term" value="F:ATP binding"/>
    <property type="evidence" value="ECO:0007669"/>
    <property type="project" value="UniProtKB-KW"/>
</dbReference>
<gene>
    <name evidence="11" type="ORF">METZ01_LOCUS17431</name>
</gene>
<dbReference type="GO" id="GO:0006353">
    <property type="term" value="P:DNA-templated transcription termination"/>
    <property type="evidence" value="ECO:0007669"/>
    <property type="project" value="UniProtKB-KW"/>
</dbReference>
<dbReference type="PANTHER" id="PTHR46425">
    <property type="entry name" value="TRANSCRIPTION TERMINATION FACTOR RHO"/>
    <property type="match status" value="1"/>
</dbReference>
<dbReference type="HAMAP" id="MF_01884">
    <property type="entry name" value="Rho"/>
    <property type="match status" value="1"/>
</dbReference>
<accession>A0A381PEC1</accession>
<name>A0A381PEC1_9ZZZZ</name>
<keyword evidence="2" id="KW-0547">Nucleotide-binding</keyword>
<feature type="compositionally biased region" description="Polar residues" evidence="9">
    <location>
        <begin position="20"/>
        <end position="60"/>
    </location>
</feature>
<dbReference type="SMART" id="SM00382">
    <property type="entry name" value="AAA"/>
    <property type="match status" value="1"/>
</dbReference>
<evidence type="ECO:0000256" key="7">
    <source>
        <dbReference type="ARBA" id="ARBA00023015"/>
    </source>
</evidence>
<feature type="domain" description="Rho RNA-BD" evidence="10">
    <location>
        <begin position="130"/>
        <end position="205"/>
    </location>
</feature>
<keyword evidence="7" id="KW-0805">Transcription regulation</keyword>
<evidence type="ECO:0000259" key="10">
    <source>
        <dbReference type="PROSITE" id="PS51856"/>
    </source>
</evidence>
<dbReference type="Pfam" id="PF00006">
    <property type="entry name" value="ATP-synt_ab"/>
    <property type="match status" value="1"/>
</dbReference>
<dbReference type="InterPro" id="IPR011113">
    <property type="entry name" value="Rho_RNA-bd"/>
</dbReference>
<dbReference type="InterPro" id="IPR000194">
    <property type="entry name" value="ATPase_F1/V1/A1_a/bsu_nucl-bd"/>
</dbReference>
<dbReference type="PANTHER" id="PTHR46425:SF1">
    <property type="entry name" value="TRANSCRIPTION TERMINATION FACTOR RHO"/>
    <property type="match status" value="1"/>
</dbReference>
<keyword evidence="5" id="KW-0067">ATP-binding</keyword>
<sequence length="507" mass="54847">VDGNSPNDLREQKDPRDQEQNSPAETKGSGETQVAESGQNSGEAENSSQAARSEGSNDSKASGRQGGGGRSRQGQGQGRGNRQGRGGRNRGGRGRRRSRDQQGGGDRQDRNRQDDGRNVDVQLTSPDEESVELLGILEVLGSGSGFIRRSEAGYTPSNEDIYVGAKVIQKFGLRTGDELNGAVGRKPKSGKSPPLTHLALVNAKPPEDALRRPDFNRLSAVHPSEQLILACDREVAGQPDYTNRVIDLFCPFGKGQRAMIVSPSKAGKTTVLQSVAEGIVTNNPECRLMILLADERPEEITDMEMCGFGEVIASSFDRPAERHCQVAEMTLERARRYVESGEDVVIILDSITRLARAYNTVEEGSGRTLTGGLDANSLEKPKRFIGSARKIDPRQGGGSLTIIATALVDTGSRMDQVIFEEFKGTGNSELVLSRELADKRIFPAIDLNASATRKEELLLDADALSVSRAMRRQLADVASSDAMNELLGVMRRTRTNEGLIAIASQKM</sequence>
<feature type="region of interest" description="Disordered" evidence="9">
    <location>
        <begin position="1"/>
        <end position="126"/>
    </location>
</feature>
<dbReference type="GO" id="GO:0008186">
    <property type="term" value="F:ATP-dependent activity, acting on RNA"/>
    <property type="evidence" value="ECO:0007669"/>
    <property type="project" value="InterPro"/>
</dbReference>
<dbReference type="InterPro" id="IPR027417">
    <property type="entry name" value="P-loop_NTPase"/>
</dbReference>
<evidence type="ECO:0000256" key="9">
    <source>
        <dbReference type="SAM" id="MobiDB-lite"/>
    </source>
</evidence>
<feature type="compositionally biased region" description="Basic residues" evidence="9">
    <location>
        <begin position="85"/>
        <end position="98"/>
    </location>
</feature>
<feature type="compositionally biased region" description="Basic and acidic residues" evidence="9">
    <location>
        <begin position="106"/>
        <end position="118"/>
    </location>
</feature>
<keyword evidence="1" id="KW-0806">Transcription termination</keyword>
<dbReference type="Gene3D" id="2.40.50.140">
    <property type="entry name" value="Nucleic acid-binding proteins"/>
    <property type="match status" value="1"/>
</dbReference>
<dbReference type="SUPFAM" id="SSF50249">
    <property type="entry name" value="Nucleic acid-binding proteins"/>
    <property type="match status" value="1"/>
</dbReference>
<keyword evidence="3" id="KW-0378">Hydrolase</keyword>
<dbReference type="InterPro" id="IPR004665">
    <property type="entry name" value="Term_rho"/>
</dbReference>
<proteinExistence type="inferred from homology"/>
<evidence type="ECO:0000313" key="11">
    <source>
        <dbReference type="EMBL" id="SUZ64577.1"/>
    </source>
</evidence>
<feature type="non-terminal residue" evidence="11">
    <location>
        <position position="1"/>
    </location>
</feature>
<evidence type="ECO:0000256" key="6">
    <source>
        <dbReference type="ARBA" id="ARBA00022884"/>
    </source>
</evidence>
<dbReference type="Pfam" id="PF07497">
    <property type="entry name" value="Rho_RNA_bind"/>
    <property type="match status" value="1"/>
</dbReference>
<dbReference type="GO" id="GO:0003723">
    <property type="term" value="F:RNA binding"/>
    <property type="evidence" value="ECO:0007669"/>
    <property type="project" value="UniProtKB-KW"/>
</dbReference>
<evidence type="ECO:0000256" key="5">
    <source>
        <dbReference type="ARBA" id="ARBA00022840"/>
    </source>
</evidence>
<reference evidence="11" key="1">
    <citation type="submission" date="2018-05" db="EMBL/GenBank/DDBJ databases">
        <authorList>
            <person name="Lanie J.A."/>
            <person name="Ng W.-L."/>
            <person name="Kazmierczak K.M."/>
            <person name="Andrzejewski T.M."/>
            <person name="Davidsen T.M."/>
            <person name="Wayne K.J."/>
            <person name="Tettelin H."/>
            <person name="Glass J.I."/>
            <person name="Rusch D."/>
            <person name="Podicherti R."/>
            <person name="Tsui H.-C.T."/>
            <person name="Winkler M.E."/>
        </authorList>
    </citation>
    <scope>NUCLEOTIDE SEQUENCE</scope>
</reference>
<dbReference type="InterPro" id="IPR003593">
    <property type="entry name" value="AAA+_ATPase"/>
</dbReference>
<evidence type="ECO:0000256" key="4">
    <source>
        <dbReference type="ARBA" id="ARBA00022806"/>
    </source>
</evidence>
<dbReference type="EMBL" id="UINC01000938">
    <property type="protein sequence ID" value="SUZ64577.1"/>
    <property type="molecule type" value="Genomic_DNA"/>
</dbReference>
<feature type="compositionally biased region" description="Gly residues" evidence="9">
    <location>
        <begin position="64"/>
        <end position="84"/>
    </location>
</feature>
<evidence type="ECO:0000256" key="1">
    <source>
        <dbReference type="ARBA" id="ARBA00022472"/>
    </source>
</evidence>
<keyword evidence="8" id="KW-0804">Transcription</keyword>
<evidence type="ECO:0000256" key="2">
    <source>
        <dbReference type="ARBA" id="ARBA00022741"/>
    </source>
</evidence>
<dbReference type="PROSITE" id="PS51856">
    <property type="entry name" value="RHO_RNA_BD"/>
    <property type="match status" value="1"/>
</dbReference>
<protein>
    <recommendedName>
        <fullName evidence="10">Rho RNA-BD domain-containing protein</fullName>
    </recommendedName>
</protein>
<dbReference type="GO" id="GO:0004386">
    <property type="term" value="F:helicase activity"/>
    <property type="evidence" value="ECO:0007669"/>
    <property type="project" value="UniProtKB-KW"/>
</dbReference>
<organism evidence="11">
    <name type="scientific">marine metagenome</name>
    <dbReference type="NCBI Taxonomy" id="408172"/>
    <lineage>
        <taxon>unclassified sequences</taxon>
        <taxon>metagenomes</taxon>
        <taxon>ecological metagenomes</taxon>
    </lineage>
</organism>